<name>A0A250X5C8_9CHLO</name>
<evidence type="ECO:0000313" key="2">
    <source>
        <dbReference type="EMBL" id="GAX78297.1"/>
    </source>
</evidence>
<dbReference type="InterPro" id="IPR001160">
    <property type="entry name" value="Peptidase_M20C"/>
</dbReference>
<dbReference type="GO" id="GO:0005829">
    <property type="term" value="C:cytosol"/>
    <property type="evidence" value="ECO:0007669"/>
    <property type="project" value="TreeGrafter"/>
</dbReference>
<dbReference type="GO" id="GO:0070573">
    <property type="term" value="F:metallodipeptidase activity"/>
    <property type="evidence" value="ECO:0007669"/>
    <property type="project" value="TreeGrafter"/>
</dbReference>
<reference evidence="2 3" key="1">
    <citation type="submission" date="2017-08" db="EMBL/GenBank/DDBJ databases">
        <title>Acidophilic green algal genome provides insights into adaptation to an acidic environment.</title>
        <authorList>
            <person name="Hirooka S."/>
            <person name="Hirose Y."/>
            <person name="Kanesaki Y."/>
            <person name="Higuchi S."/>
            <person name="Fujiwara T."/>
            <person name="Onuma R."/>
            <person name="Era A."/>
            <person name="Ohbayashi R."/>
            <person name="Uzuka A."/>
            <person name="Nozaki H."/>
            <person name="Yoshikawa H."/>
            <person name="Miyagishima S.Y."/>
        </authorList>
    </citation>
    <scope>NUCLEOTIDE SEQUENCE [LARGE SCALE GENOMIC DNA]</scope>
    <source>
        <strain evidence="2 3">NIES-2499</strain>
    </source>
</reference>
<dbReference type="PRINTS" id="PR00934">
    <property type="entry name" value="XHISDIPTASE"/>
</dbReference>
<dbReference type="EMBL" id="BEGY01000031">
    <property type="protein sequence ID" value="GAX78297.1"/>
    <property type="molecule type" value="Genomic_DNA"/>
</dbReference>
<evidence type="ECO:0000256" key="1">
    <source>
        <dbReference type="SAM" id="Phobius"/>
    </source>
</evidence>
<proteinExistence type="predicted"/>
<dbReference type="PANTHER" id="PTHR43501">
    <property type="entry name" value="CYTOSOL NON-SPECIFIC DIPEPTIDASE"/>
    <property type="match status" value="1"/>
</dbReference>
<keyword evidence="1" id="KW-1133">Transmembrane helix</keyword>
<feature type="transmembrane region" description="Helical" evidence="1">
    <location>
        <begin position="694"/>
        <end position="717"/>
    </location>
</feature>
<feature type="transmembrane region" description="Helical" evidence="1">
    <location>
        <begin position="555"/>
        <end position="576"/>
    </location>
</feature>
<dbReference type="OrthoDB" id="191370at2759"/>
<feature type="transmembrane region" description="Helical" evidence="1">
    <location>
        <begin position="505"/>
        <end position="527"/>
    </location>
</feature>
<dbReference type="AlphaFoldDB" id="A0A250X5C8"/>
<keyword evidence="1" id="KW-0812">Transmembrane</keyword>
<organism evidence="2 3">
    <name type="scientific">Chlamydomonas eustigma</name>
    <dbReference type="NCBI Taxonomy" id="1157962"/>
    <lineage>
        <taxon>Eukaryota</taxon>
        <taxon>Viridiplantae</taxon>
        <taxon>Chlorophyta</taxon>
        <taxon>core chlorophytes</taxon>
        <taxon>Chlorophyceae</taxon>
        <taxon>CS clade</taxon>
        <taxon>Chlamydomonadales</taxon>
        <taxon>Chlamydomonadaceae</taxon>
        <taxon>Chlamydomonas</taxon>
    </lineage>
</organism>
<evidence type="ECO:0000313" key="3">
    <source>
        <dbReference type="Proteomes" id="UP000232323"/>
    </source>
</evidence>
<sequence>MSRILYRASRLRPSSGAVVRAILDSSFTPQPTQAMAQICTMNIEVVKDLKPEKLWEFFATLSEIPRPSKSEHRVLSWLEAFANQRSLKWRRDATGNMVILRPGSAGGEHAPIVVIQGKHDQVTEKSPGSCHDFLKDPIKLQRDGNWIKASGTTLGADNGIGAKSISLDLVHGRTMLNLDTEEWGEICIGCAGGGDTNIIFEASLEHNVAALDTFTPCLLKVEGLLGGHSRLCIHEDRGNAVKQAARAITAIFKAVPGARLVEMRGGDKRNAIPRDAFGLLMVPSGQVPAAEEAVKSLISDFMKEFGHLETSFRMCLSTFSTESFPAWATSASSTGCVIHLASSLQLLHLLLALPHGVIKKSHALKDLVETSNNVASVQPLPHHSATSCSEVSDNVSYSSYSIVCTTRSSLGSALEAVTKDVYKEVLGGGRDPHIVAVHAGLECGLLGEKFPGMGMVSYGPTIKGAHSPEERVDVTTVPPFYEVTLSILQKLASGSLIRDRGCLYYVPWIVIELLLLMGGGIAVWIYFSIQSKNNTSSGLTTLNVGAFNYTSLDPIIIGTAVAFLVILFMVAVLSFARSFIEAAHDATGQTGGGATAYLWCNGILGTIWFLVALWLVFVLLADAIWAFCLYLLKGSINHQQSVYVNATWVPSSGQPCPGQCFSLNYFSFISENFNNACVCDQVTLRAAYSSFSSAYINMIAVLVGAFVIYITGVALSMNLACQFSHTKRENELIHRATENSFVGVHF</sequence>
<comment type="caution">
    <text evidence="2">The sequence shown here is derived from an EMBL/GenBank/DDBJ whole genome shotgun (WGS) entry which is preliminary data.</text>
</comment>
<dbReference type="Gene3D" id="3.40.630.10">
    <property type="entry name" value="Zn peptidases"/>
    <property type="match status" value="2"/>
</dbReference>
<gene>
    <name evidence="2" type="ORF">CEUSTIGMA_g5739.t1</name>
</gene>
<dbReference type="STRING" id="1157962.A0A250X5C8"/>
<keyword evidence="1" id="KW-0472">Membrane</keyword>
<dbReference type="PANTHER" id="PTHR43501:SF1">
    <property type="entry name" value="CYTOSOL NON-SPECIFIC DIPEPTIDASE"/>
    <property type="match status" value="1"/>
</dbReference>
<protein>
    <recommendedName>
        <fullName evidence="4">Peptidase M20 dimerisation domain-containing protein</fullName>
    </recommendedName>
</protein>
<dbReference type="Proteomes" id="UP000232323">
    <property type="component" value="Unassembled WGS sequence"/>
</dbReference>
<evidence type="ECO:0008006" key="4">
    <source>
        <dbReference type="Google" id="ProtNLM"/>
    </source>
</evidence>
<accession>A0A250X5C8</accession>
<dbReference type="GO" id="GO:0006508">
    <property type="term" value="P:proteolysis"/>
    <property type="evidence" value="ECO:0007669"/>
    <property type="project" value="InterPro"/>
</dbReference>
<keyword evidence="3" id="KW-1185">Reference proteome</keyword>
<dbReference type="SUPFAM" id="SSF53187">
    <property type="entry name" value="Zn-dependent exopeptidases"/>
    <property type="match status" value="1"/>
</dbReference>
<feature type="transmembrane region" description="Helical" evidence="1">
    <location>
        <begin position="607"/>
        <end position="632"/>
    </location>
</feature>